<evidence type="ECO:0000256" key="1">
    <source>
        <dbReference type="SAM" id="MobiDB-lite"/>
    </source>
</evidence>
<organism evidence="2 3">
    <name type="scientific">Aureobasidium uvarum</name>
    <dbReference type="NCBI Taxonomy" id="2773716"/>
    <lineage>
        <taxon>Eukaryota</taxon>
        <taxon>Fungi</taxon>
        <taxon>Dikarya</taxon>
        <taxon>Ascomycota</taxon>
        <taxon>Pezizomycotina</taxon>
        <taxon>Dothideomycetes</taxon>
        <taxon>Dothideomycetidae</taxon>
        <taxon>Dothideales</taxon>
        <taxon>Saccotheciaceae</taxon>
        <taxon>Aureobasidium</taxon>
    </lineage>
</organism>
<keyword evidence="3" id="KW-1185">Reference proteome</keyword>
<sequence>MCFWRHVYYIDCKHYSRDPVECTEAYRTNMRCEGWEADDKEMESQTASGTSYTKAEPGECMDCKYMAMLRRNTNNKKSGSGSGGKASGSKTKA</sequence>
<name>A0A9N8KMW9_9PEZI</name>
<dbReference type="EMBL" id="CAINUL010000006">
    <property type="protein sequence ID" value="CAD0110505.1"/>
    <property type="molecule type" value="Genomic_DNA"/>
</dbReference>
<evidence type="ECO:0000313" key="2">
    <source>
        <dbReference type="EMBL" id="CAD0110505.1"/>
    </source>
</evidence>
<dbReference type="AlphaFoldDB" id="A0A9N8KMW9"/>
<reference evidence="2" key="1">
    <citation type="submission" date="2020-06" db="EMBL/GenBank/DDBJ databases">
        <authorList>
            <person name="Onetto C."/>
        </authorList>
    </citation>
    <scope>NUCLEOTIDE SEQUENCE</scope>
</reference>
<feature type="region of interest" description="Disordered" evidence="1">
    <location>
        <begin position="73"/>
        <end position="93"/>
    </location>
</feature>
<accession>A0A9N8KMW9</accession>
<proteinExistence type="predicted"/>
<protein>
    <submittedName>
        <fullName evidence="2">Uncharacterized protein</fullName>
    </submittedName>
</protein>
<dbReference type="OrthoDB" id="3922674at2759"/>
<comment type="caution">
    <text evidence="2">The sequence shown here is derived from an EMBL/GenBank/DDBJ whole genome shotgun (WGS) entry which is preliminary data.</text>
</comment>
<evidence type="ECO:0000313" key="3">
    <source>
        <dbReference type="Proteomes" id="UP000745764"/>
    </source>
</evidence>
<dbReference type="Proteomes" id="UP000745764">
    <property type="component" value="Unassembled WGS sequence"/>
</dbReference>
<gene>
    <name evidence="2" type="ORF">AWRI4620_LOCUS4760</name>
</gene>